<organism evidence="1 2">
    <name type="scientific">Mediterraneibacter gnavus</name>
    <name type="common">Ruminococcus gnavus</name>
    <dbReference type="NCBI Taxonomy" id="33038"/>
    <lineage>
        <taxon>Bacteria</taxon>
        <taxon>Bacillati</taxon>
        <taxon>Bacillota</taxon>
        <taxon>Clostridia</taxon>
        <taxon>Lachnospirales</taxon>
        <taxon>Lachnospiraceae</taxon>
        <taxon>Mediterraneibacter</taxon>
    </lineage>
</organism>
<accession>A0AAW6DM03</accession>
<evidence type="ECO:0000313" key="1">
    <source>
        <dbReference type="EMBL" id="MDB8688591.1"/>
    </source>
</evidence>
<protein>
    <submittedName>
        <fullName evidence="1">Uncharacterized protein</fullName>
    </submittedName>
</protein>
<name>A0AAW6DM03_MEDGN</name>
<sequence length="63" mass="7260">LAIIIPENGAKVSKIKCFQFAQQTLFKQSLHPKRLTHIVLLTIFLLACSNPDFLYQLFSVHFQ</sequence>
<dbReference type="Proteomes" id="UP001212160">
    <property type="component" value="Unassembled WGS sequence"/>
</dbReference>
<dbReference type="AlphaFoldDB" id="A0AAW6DM03"/>
<comment type="caution">
    <text evidence="1">The sequence shown here is derived from an EMBL/GenBank/DDBJ whole genome shotgun (WGS) entry which is preliminary data.</text>
</comment>
<feature type="non-terminal residue" evidence="1">
    <location>
        <position position="1"/>
    </location>
</feature>
<dbReference type="EMBL" id="JAQMLA010000102">
    <property type="protein sequence ID" value="MDB8688591.1"/>
    <property type="molecule type" value="Genomic_DNA"/>
</dbReference>
<reference evidence="1" key="1">
    <citation type="submission" date="2023-01" db="EMBL/GenBank/DDBJ databases">
        <title>Human gut microbiome strain richness.</title>
        <authorList>
            <person name="Chen-Liaw A."/>
        </authorList>
    </citation>
    <scope>NUCLEOTIDE SEQUENCE</scope>
    <source>
        <strain evidence="1">RTP21484st1_H11_RTP21484_190118</strain>
    </source>
</reference>
<gene>
    <name evidence="1" type="ORF">PNW85_18420</name>
</gene>
<dbReference type="RefSeq" id="WP_272108327.1">
    <property type="nucleotide sequence ID" value="NZ_JAQMLA010000102.1"/>
</dbReference>
<proteinExistence type="predicted"/>
<evidence type="ECO:0000313" key="2">
    <source>
        <dbReference type="Proteomes" id="UP001212160"/>
    </source>
</evidence>